<dbReference type="AlphaFoldDB" id="A0A6C0JIK4"/>
<name>A0A6C0JIK4_9ZZZZ</name>
<dbReference type="SUPFAM" id="SSF53335">
    <property type="entry name" value="S-adenosyl-L-methionine-dependent methyltransferases"/>
    <property type="match status" value="1"/>
</dbReference>
<sequence length="229" mass="26806">MKTILIALILLLIITLIISFNKKEGFIPEELDKLTYYDENNNIIDHKNIERDEQEMAYEYIEPDDVVLELGGRYGTVSNVINHKLNNKTHHVVIEPDSIVIPALTKNKQQFQYYIENSYISNKNKKIVGDGYGKMMIDSDETNNKITYSEFKEKYPLKFNVIVADCEGCLPEFLDIMGDDLNNIKKIIFEADQPDMCDYNELIKKLISIGFEEKEKKFKDIHRYVYIKK</sequence>
<dbReference type="EMBL" id="MN740417">
    <property type="protein sequence ID" value="QHU05512.1"/>
    <property type="molecule type" value="Genomic_DNA"/>
</dbReference>
<dbReference type="Gene3D" id="3.40.50.150">
    <property type="entry name" value="Vaccinia Virus protein VP39"/>
    <property type="match status" value="1"/>
</dbReference>
<accession>A0A6C0JIK4</accession>
<evidence type="ECO:0008006" key="2">
    <source>
        <dbReference type="Google" id="ProtNLM"/>
    </source>
</evidence>
<protein>
    <recommendedName>
        <fullName evidence="2">Methyltransferase FkbM domain-containing protein</fullName>
    </recommendedName>
</protein>
<proteinExistence type="predicted"/>
<dbReference type="InterPro" id="IPR029063">
    <property type="entry name" value="SAM-dependent_MTases_sf"/>
</dbReference>
<evidence type="ECO:0000313" key="1">
    <source>
        <dbReference type="EMBL" id="QHU05512.1"/>
    </source>
</evidence>
<reference evidence="1" key="1">
    <citation type="journal article" date="2020" name="Nature">
        <title>Giant virus diversity and host interactions through global metagenomics.</title>
        <authorList>
            <person name="Schulz F."/>
            <person name="Roux S."/>
            <person name="Paez-Espino D."/>
            <person name="Jungbluth S."/>
            <person name="Walsh D.A."/>
            <person name="Denef V.J."/>
            <person name="McMahon K.D."/>
            <person name="Konstantinidis K.T."/>
            <person name="Eloe-Fadrosh E.A."/>
            <person name="Kyrpides N.C."/>
            <person name="Woyke T."/>
        </authorList>
    </citation>
    <scope>NUCLEOTIDE SEQUENCE</scope>
    <source>
        <strain evidence="1">GVMAG-M-3300027736-24</strain>
    </source>
</reference>
<organism evidence="1">
    <name type="scientific">viral metagenome</name>
    <dbReference type="NCBI Taxonomy" id="1070528"/>
    <lineage>
        <taxon>unclassified sequences</taxon>
        <taxon>metagenomes</taxon>
        <taxon>organismal metagenomes</taxon>
    </lineage>
</organism>